<dbReference type="OrthoDB" id="5147465at2"/>
<organism evidence="1 2">
    <name type="scientific">Luteimicrobium subarcticum</name>
    <dbReference type="NCBI Taxonomy" id="620910"/>
    <lineage>
        <taxon>Bacteria</taxon>
        <taxon>Bacillati</taxon>
        <taxon>Actinomycetota</taxon>
        <taxon>Actinomycetes</taxon>
        <taxon>Micrococcales</taxon>
        <taxon>Luteimicrobium</taxon>
    </lineage>
</organism>
<protein>
    <submittedName>
        <fullName evidence="1">Uncharacterized protein</fullName>
    </submittedName>
</protein>
<proteinExistence type="predicted"/>
<dbReference type="RefSeq" id="WP_100350349.1">
    <property type="nucleotide sequence ID" value="NZ_PGTZ01000009.1"/>
</dbReference>
<sequence>MPEHVVDADLGVRWEPNAPDAVLLAGDGGRVVLAVRAHPDDVDDRSVVLCWSGVVWSCSGVPNDEALRFHRLYGKGLETVLWVGRVEQSELVRSLAAMVHDTSALRHDVLTLKEGIVEVIARSVTTCRVGGTTRRAARTYLA</sequence>
<dbReference type="AlphaFoldDB" id="A0A2M8WJ59"/>
<evidence type="ECO:0000313" key="1">
    <source>
        <dbReference type="EMBL" id="PJI90943.1"/>
    </source>
</evidence>
<evidence type="ECO:0000313" key="2">
    <source>
        <dbReference type="Proteomes" id="UP000231586"/>
    </source>
</evidence>
<reference evidence="1 2" key="1">
    <citation type="submission" date="2017-11" db="EMBL/GenBank/DDBJ databases">
        <title>Genomic Encyclopedia of Archaeal and Bacterial Type Strains, Phase II (KMG-II): From Individual Species to Whole Genera.</title>
        <authorList>
            <person name="Goeker M."/>
        </authorList>
    </citation>
    <scope>NUCLEOTIDE SEQUENCE [LARGE SCALE GENOMIC DNA]</scope>
    <source>
        <strain evidence="1 2">DSM 22413</strain>
    </source>
</reference>
<name>A0A2M8WJ59_9MICO</name>
<keyword evidence="2" id="KW-1185">Reference proteome</keyword>
<accession>A0A2M8WJ59</accession>
<dbReference type="EMBL" id="PGTZ01000009">
    <property type="protein sequence ID" value="PJI90943.1"/>
    <property type="molecule type" value="Genomic_DNA"/>
</dbReference>
<comment type="caution">
    <text evidence="1">The sequence shown here is derived from an EMBL/GenBank/DDBJ whole genome shotgun (WGS) entry which is preliminary data.</text>
</comment>
<gene>
    <name evidence="1" type="ORF">CLV34_2201</name>
</gene>
<dbReference type="Proteomes" id="UP000231586">
    <property type="component" value="Unassembled WGS sequence"/>
</dbReference>